<dbReference type="AlphaFoldDB" id="A0A1P9WZV5"/>
<keyword evidence="8" id="KW-1133">Transmembrane helix</keyword>
<reference evidence="12 13" key="1">
    <citation type="submission" date="2016-01" db="EMBL/GenBank/DDBJ databases">
        <authorList>
            <person name="Oliw E.H."/>
        </authorList>
    </citation>
    <scope>NUCLEOTIDE SEQUENCE [LARGE SCALE GENOMIC DNA]</scope>
    <source>
        <strain evidence="12 13">DY10</strain>
    </source>
</reference>
<dbReference type="PANTHER" id="PTHR33446">
    <property type="entry name" value="PROTEIN TONB-RELATED"/>
    <property type="match status" value="1"/>
</dbReference>
<dbReference type="SUPFAM" id="SSF74653">
    <property type="entry name" value="TolA/TonB C-terminal domain"/>
    <property type="match status" value="1"/>
</dbReference>
<evidence type="ECO:0000256" key="1">
    <source>
        <dbReference type="ARBA" id="ARBA00004383"/>
    </source>
</evidence>
<evidence type="ECO:0000259" key="11">
    <source>
        <dbReference type="PROSITE" id="PS52015"/>
    </source>
</evidence>
<dbReference type="GO" id="GO:0031992">
    <property type="term" value="F:energy transducer activity"/>
    <property type="evidence" value="ECO:0007669"/>
    <property type="project" value="TreeGrafter"/>
</dbReference>
<evidence type="ECO:0000256" key="10">
    <source>
        <dbReference type="SAM" id="SignalP"/>
    </source>
</evidence>
<keyword evidence="9" id="KW-0472">Membrane</keyword>
<dbReference type="PROSITE" id="PS52015">
    <property type="entry name" value="TONB_CTD"/>
    <property type="match status" value="1"/>
</dbReference>
<keyword evidence="10" id="KW-0732">Signal</keyword>
<evidence type="ECO:0000313" key="12">
    <source>
        <dbReference type="EMBL" id="AQG80878.1"/>
    </source>
</evidence>
<dbReference type="InterPro" id="IPR051045">
    <property type="entry name" value="TonB-dependent_transducer"/>
</dbReference>
<feature type="signal peptide" evidence="10">
    <location>
        <begin position="1"/>
        <end position="20"/>
    </location>
</feature>
<dbReference type="KEGG" id="smon:AWR27_17060"/>
<dbReference type="NCBIfam" id="TIGR01352">
    <property type="entry name" value="tonB_Cterm"/>
    <property type="match status" value="1"/>
</dbReference>
<name>A0A1P9WZV5_9BACT</name>
<dbReference type="Gene3D" id="3.30.1150.10">
    <property type="match status" value="1"/>
</dbReference>
<dbReference type="RefSeq" id="WP_077132331.1">
    <property type="nucleotide sequence ID" value="NZ_CP014263.1"/>
</dbReference>
<dbReference type="Proteomes" id="UP000187941">
    <property type="component" value="Chromosome"/>
</dbReference>
<keyword evidence="7" id="KW-0653">Protein transport</keyword>
<gene>
    <name evidence="12" type="ORF">AWR27_17060</name>
</gene>
<keyword evidence="4" id="KW-1003">Cell membrane</keyword>
<keyword evidence="13" id="KW-1185">Reference proteome</keyword>
<evidence type="ECO:0000313" key="13">
    <source>
        <dbReference type="Proteomes" id="UP000187941"/>
    </source>
</evidence>
<evidence type="ECO:0000256" key="5">
    <source>
        <dbReference type="ARBA" id="ARBA00022519"/>
    </source>
</evidence>
<keyword evidence="3" id="KW-0813">Transport</keyword>
<evidence type="ECO:0000256" key="2">
    <source>
        <dbReference type="ARBA" id="ARBA00006555"/>
    </source>
</evidence>
<evidence type="ECO:0000256" key="9">
    <source>
        <dbReference type="ARBA" id="ARBA00023136"/>
    </source>
</evidence>
<dbReference type="STRING" id="1178516.AWR27_17060"/>
<dbReference type="EMBL" id="CP014263">
    <property type="protein sequence ID" value="AQG80878.1"/>
    <property type="molecule type" value="Genomic_DNA"/>
</dbReference>
<dbReference type="OrthoDB" id="963395at2"/>
<feature type="chain" id="PRO_5012614124" description="TonB C-terminal domain-containing protein" evidence="10">
    <location>
        <begin position="21"/>
        <end position="144"/>
    </location>
</feature>
<dbReference type="PANTHER" id="PTHR33446:SF2">
    <property type="entry name" value="PROTEIN TONB"/>
    <property type="match status" value="1"/>
</dbReference>
<dbReference type="GO" id="GO:0015031">
    <property type="term" value="P:protein transport"/>
    <property type="evidence" value="ECO:0007669"/>
    <property type="project" value="UniProtKB-KW"/>
</dbReference>
<evidence type="ECO:0000256" key="4">
    <source>
        <dbReference type="ARBA" id="ARBA00022475"/>
    </source>
</evidence>
<evidence type="ECO:0000256" key="3">
    <source>
        <dbReference type="ARBA" id="ARBA00022448"/>
    </source>
</evidence>
<evidence type="ECO:0000256" key="8">
    <source>
        <dbReference type="ARBA" id="ARBA00022989"/>
    </source>
</evidence>
<proteinExistence type="inferred from homology"/>
<dbReference type="GO" id="GO:0098797">
    <property type="term" value="C:plasma membrane protein complex"/>
    <property type="evidence" value="ECO:0007669"/>
    <property type="project" value="TreeGrafter"/>
</dbReference>
<dbReference type="InterPro" id="IPR037682">
    <property type="entry name" value="TonB_C"/>
</dbReference>
<evidence type="ECO:0000256" key="6">
    <source>
        <dbReference type="ARBA" id="ARBA00022692"/>
    </source>
</evidence>
<dbReference type="InterPro" id="IPR006260">
    <property type="entry name" value="TonB/TolA_C"/>
</dbReference>
<sequence>MKRIALATAYLTVTSLLAWGQTSANLTSDDLSSTHHSEPADAFAPLNNDASFPGGHLALQDYLQSIDLYPYQARQAQVEGTVKVRFRVQPNGYLIDVRVTQSHGQLLDQAALQTIEQMPRWYPAHRNGMSVAQAIELPITFRLD</sequence>
<comment type="subcellular location">
    <subcellularLocation>
        <location evidence="1">Cell inner membrane</location>
        <topology evidence="1">Single-pass membrane protein</topology>
        <orientation evidence="1">Periplasmic side</orientation>
    </subcellularLocation>
</comment>
<feature type="domain" description="TonB C-terminal" evidence="11">
    <location>
        <begin position="54"/>
        <end position="144"/>
    </location>
</feature>
<protein>
    <recommendedName>
        <fullName evidence="11">TonB C-terminal domain-containing protein</fullName>
    </recommendedName>
</protein>
<dbReference type="Pfam" id="PF03544">
    <property type="entry name" value="TonB_C"/>
    <property type="match status" value="1"/>
</dbReference>
<evidence type="ECO:0000256" key="7">
    <source>
        <dbReference type="ARBA" id="ARBA00022927"/>
    </source>
</evidence>
<dbReference type="GO" id="GO:0055085">
    <property type="term" value="P:transmembrane transport"/>
    <property type="evidence" value="ECO:0007669"/>
    <property type="project" value="InterPro"/>
</dbReference>
<organism evidence="12 13">
    <name type="scientific">Spirosoma montaniterrae</name>
    <dbReference type="NCBI Taxonomy" id="1178516"/>
    <lineage>
        <taxon>Bacteria</taxon>
        <taxon>Pseudomonadati</taxon>
        <taxon>Bacteroidota</taxon>
        <taxon>Cytophagia</taxon>
        <taxon>Cytophagales</taxon>
        <taxon>Cytophagaceae</taxon>
        <taxon>Spirosoma</taxon>
    </lineage>
</organism>
<accession>A0A1P9WZV5</accession>
<comment type="similarity">
    <text evidence="2">Belongs to the TonB family.</text>
</comment>
<keyword evidence="5" id="KW-0997">Cell inner membrane</keyword>
<keyword evidence="6" id="KW-0812">Transmembrane</keyword>